<dbReference type="InterPro" id="IPR021858">
    <property type="entry name" value="Fun_TF"/>
</dbReference>
<sequence>MLLHSPDPLSPFFRSVQERNLIKHYCHSSANIIMALPPTPNPILAVTLPIVLDKPPGTHAPTEALRLALLGVGAVHMAYLSSRRRVCVGVGAVGPADDGMVPVVSPMGVSSDLVGGESDAARLMGLSSMLRLGATRCLAVACRNPEETRSDAALGATMAVTLIDIFSGGHQWTRNINLAKTLIALRGGPAAILNTSLPKQARFGGGVTVSPARFWLEMLAVYETFGSLTSGEEPSLLAPGNNDWWFDGADHTYHANSIEKVFGMARSMVTLIAKVSAFLCRTIRERAVITEAEPIEGASIIQVPDAVAPSSAVEDIDMVAATAEGAADDMIPDFDFEKFLNDFGATPGALGEGFITGPSAESSGPPAAALTPRFEELTNGPSVDFSSFNLPEPAQGDETNPSFDQVRMAALRSFFQDAKALYMEVESWEDPVGHENREARVLVGNKTHKLALLIIMLRDVFHVSRMDPRVQAYAASILDLCLESSQQNMGVDLTWPVIIAGCQVVTSSARLQVAQAFDSFRKQCCFEIESSERIVAEVWRRVDNNEPRDDWRAVVEDEGLRILVL</sequence>
<evidence type="ECO:0000313" key="4">
    <source>
        <dbReference type="Proteomes" id="UP000054097"/>
    </source>
</evidence>
<dbReference type="GO" id="GO:0005634">
    <property type="term" value="C:nucleus"/>
    <property type="evidence" value="ECO:0007669"/>
    <property type="project" value="UniProtKB-SubCell"/>
</dbReference>
<evidence type="ECO:0000256" key="2">
    <source>
        <dbReference type="ARBA" id="ARBA00023242"/>
    </source>
</evidence>
<gene>
    <name evidence="3" type="ORF">M408DRAFT_327130</name>
</gene>
<dbReference type="Proteomes" id="UP000054097">
    <property type="component" value="Unassembled WGS sequence"/>
</dbReference>
<dbReference type="OrthoDB" id="5419315at2759"/>
<protein>
    <submittedName>
        <fullName evidence="3">Uncharacterized protein</fullName>
    </submittedName>
</protein>
<dbReference type="PANTHER" id="PTHR37534">
    <property type="entry name" value="TRANSCRIPTIONAL ACTIVATOR PROTEIN UGA3"/>
    <property type="match status" value="1"/>
</dbReference>
<dbReference type="HOGENOM" id="CLU_600130_0_0_1"/>
<evidence type="ECO:0000256" key="1">
    <source>
        <dbReference type="ARBA" id="ARBA00004123"/>
    </source>
</evidence>
<comment type="subcellular location">
    <subcellularLocation>
        <location evidence="1">Nucleus</location>
    </subcellularLocation>
</comment>
<organism evidence="3 4">
    <name type="scientific">Serendipita vermifera MAFF 305830</name>
    <dbReference type="NCBI Taxonomy" id="933852"/>
    <lineage>
        <taxon>Eukaryota</taxon>
        <taxon>Fungi</taxon>
        <taxon>Dikarya</taxon>
        <taxon>Basidiomycota</taxon>
        <taxon>Agaricomycotina</taxon>
        <taxon>Agaricomycetes</taxon>
        <taxon>Sebacinales</taxon>
        <taxon>Serendipitaceae</taxon>
        <taxon>Serendipita</taxon>
    </lineage>
</organism>
<dbReference type="EMBL" id="KN824281">
    <property type="protein sequence ID" value="KIM31656.1"/>
    <property type="molecule type" value="Genomic_DNA"/>
</dbReference>
<dbReference type="Pfam" id="PF11951">
    <property type="entry name" value="Fungal_trans_2"/>
    <property type="match status" value="2"/>
</dbReference>
<keyword evidence="4" id="KW-1185">Reference proteome</keyword>
<reference evidence="3 4" key="1">
    <citation type="submission" date="2014-04" db="EMBL/GenBank/DDBJ databases">
        <authorList>
            <consortium name="DOE Joint Genome Institute"/>
            <person name="Kuo A."/>
            <person name="Zuccaro A."/>
            <person name="Kohler A."/>
            <person name="Nagy L.G."/>
            <person name="Floudas D."/>
            <person name="Copeland A."/>
            <person name="Barry K.W."/>
            <person name="Cichocki N."/>
            <person name="Veneault-Fourrey C."/>
            <person name="LaButti K."/>
            <person name="Lindquist E.A."/>
            <person name="Lipzen A."/>
            <person name="Lundell T."/>
            <person name="Morin E."/>
            <person name="Murat C."/>
            <person name="Sun H."/>
            <person name="Tunlid A."/>
            <person name="Henrissat B."/>
            <person name="Grigoriev I.V."/>
            <person name="Hibbett D.S."/>
            <person name="Martin F."/>
            <person name="Nordberg H.P."/>
            <person name="Cantor M.N."/>
            <person name="Hua S.X."/>
        </authorList>
    </citation>
    <scope>NUCLEOTIDE SEQUENCE [LARGE SCALE GENOMIC DNA]</scope>
    <source>
        <strain evidence="3 4">MAFF 305830</strain>
    </source>
</reference>
<keyword evidence="2" id="KW-0539">Nucleus</keyword>
<accession>A0A0C3BJM2</accession>
<evidence type="ECO:0000313" key="3">
    <source>
        <dbReference type="EMBL" id="KIM31656.1"/>
    </source>
</evidence>
<proteinExistence type="predicted"/>
<dbReference type="STRING" id="933852.A0A0C3BJM2"/>
<reference evidence="4" key="2">
    <citation type="submission" date="2015-01" db="EMBL/GenBank/DDBJ databases">
        <title>Evolutionary Origins and Diversification of the Mycorrhizal Mutualists.</title>
        <authorList>
            <consortium name="DOE Joint Genome Institute"/>
            <consortium name="Mycorrhizal Genomics Consortium"/>
            <person name="Kohler A."/>
            <person name="Kuo A."/>
            <person name="Nagy L.G."/>
            <person name="Floudas D."/>
            <person name="Copeland A."/>
            <person name="Barry K.W."/>
            <person name="Cichocki N."/>
            <person name="Veneault-Fourrey C."/>
            <person name="LaButti K."/>
            <person name="Lindquist E.A."/>
            <person name="Lipzen A."/>
            <person name="Lundell T."/>
            <person name="Morin E."/>
            <person name="Murat C."/>
            <person name="Riley R."/>
            <person name="Ohm R."/>
            <person name="Sun H."/>
            <person name="Tunlid A."/>
            <person name="Henrissat B."/>
            <person name="Grigoriev I.V."/>
            <person name="Hibbett D.S."/>
            <person name="Martin F."/>
        </authorList>
    </citation>
    <scope>NUCLEOTIDE SEQUENCE [LARGE SCALE GENOMIC DNA]</scope>
    <source>
        <strain evidence="4">MAFF 305830</strain>
    </source>
</reference>
<dbReference type="AlphaFoldDB" id="A0A0C3BJM2"/>
<name>A0A0C3BJM2_SERVB</name>
<dbReference type="PANTHER" id="PTHR37534:SF20">
    <property type="entry name" value="PRO1A C6 ZINK-FINGER PROTEIN"/>
    <property type="match status" value="1"/>
</dbReference>